<name>A0ACB9UYC5_9CETA</name>
<evidence type="ECO:0000313" key="2">
    <source>
        <dbReference type="Proteomes" id="UP001057279"/>
    </source>
</evidence>
<evidence type="ECO:0000313" key="1">
    <source>
        <dbReference type="EMBL" id="KAI4582476.1"/>
    </source>
</evidence>
<dbReference type="EMBL" id="CM043033">
    <property type="protein sequence ID" value="KAI4582476.1"/>
    <property type="molecule type" value="Genomic_DNA"/>
</dbReference>
<keyword evidence="2" id="KW-1185">Reference proteome</keyword>
<comment type="caution">
    <text evidence="1">The sequence shown here is derived from an EMBL/GenBank/DDBJ whole genome shotgun (WGS) entry which is preliminary data.</text>
</comment>
<sequence>MLRCGLACERCRWILPLLLLSAIVFDIIALAGRGWLQSSDDSQTSSLWWHCLLEVCDSLMTYAWGRAAAAMLLCGFIILVICFILSFFALCGPQMLVFLRVIGGLLALAGKTVRQQFFIPICSEYQYAVFQIISLVIYPVKYTQTFNLHLNPAVTYIYNWAYGFGWAATIILIGCAFFFCCLPNYEDDLLGNAKPSNIIDTAFVKEYEYESNHIIYKTPGYLKLSMLTSQSLAAFWIKSRAFRARVPLLWLRPGASPCGGKATSYRKSSLSAMRSDCNRINMGYRLPELPCMNFRFTFCKMVLFLVRKSGDLTDLGSGFSEWFSLTQLGSGYTILGALKTRSGASKPQESPCNMEYQLHSMQK</sequence>
<accession>A0ACB9UYC5</accession>
<organism evidence="1 2">
    <name type="scientific">Ovis ammon polii x Ovis aries</name>
    <dbReference type="NCBI Taxonomy" id="2918886"/>
    <lineage>
        <taxon>Eukaryota</taxon>
        <taxon>Metazoa</taxon>
        <taxon>Chordata</taxon>
        <taxon>Craniata</taxon>
        <taxon>Vertebrata</taxon>
        <taxon>Euteleostomi</taxon>
        <taxon>Mammalia</taxon>
        <taxon>Eutheria</taxon>
        <taxon>Laurasiatheria</taxon>
        <taxon>Artiodactyla</taxon>
        <taxon>Ruminantia</taxon>
        <taxon>Pecora</taxon>
        <taxon>Bovidae</taxon>
        <taxon>Caprinae</taxon>
        <taxon>Ovis</taxon>
    </lineage>
</organism>
<protein>
    <submittedName>
        <fullName evidence="1">Uncharacterized protein</fullName>
    </submittedName>
</protein>
<dbReference type="Proteomes" id="UP001057279">
    <property type="component" value="Linkage Group LG08"/>
</dbReference>
<reference evidence="1" key="1">
    <citation type="submission" date="2022-03" db="EMBL/GenBank/DDBJ databases">
        <title>Genomic analyses of argali, domestic sheep and their hybrids provide insights into chromosomal evolution, heterosis and genetic basis of agronomic traits.</title>
        <authorList>
            <person name="Li M."/>
        </authorList>
    </citation>
    <scope>NUCLEOTIDE SEQUENCE</scope>
    <source>
        <strain evidence="1">F1 hybrid</strain>
    </source>
</reference>
<proteinExistence type="predicted"/>
<gene>
    <name evidence="1" type="ORF">MJG53_009027</name>
</gene>